<evidence type="ECO:0000313" key="1">
    <source>
        <dbReference type="EMBL" id="QLH51564.1"/>
    </source>
</evidence>
<evidence type="ECO:0000313" key="2">
    <source>
        <dbReference type="Proteomes" id="UP000509684"/>
    </source>
</evidence>
<dbReference type="EMBL" id="CP058708">
    <property type="protein sequence ID" value="QLH51564.1"/>
    <property type="molecule type" value="Genomic_DNA"/>
</dbReference>
<dbReference type="KEGG" id="acog:HWD57_18450"/>
<protein>
    <submittedName>
        <fullName evidence="1">Uncharacterized protein</fullName>
    </submittedName>
</protein>
<dbReference type="RefSeq" id="WP_273704593.1">
    <property type="nucleotide sequence ID" value="NZ_JDST02000053.1"/>
</dbReference>
<proteinExistence type="predicted"/>
<name>A0A7D5SGY5_9PROT</name>
<gene>
    <name evidence="1" type="ORF">HWD57_18450</name>
</gene>
<sequence length="205" mass="21929">MALALCRFGRESHCAAATHVRAWHWPDPLWPSKIAAIFLDSDQTSSAEHFSFEKPSRPISFLKVIAMKTLIVGVTLGVALAGFSQGVLAGCSTGRVNEPALTTLLRDNTVCVPPVTVATMQWQELHQSGGKLIDYKRGPSDKVDPSAEVGSWTVTGSNRGAFVTHDYGHGHVYTYSVFNNGDGTHSFCSGGAEIKARIKLGGGPC</sequence>
<dbReference type="AlphaFoldDB" id="A0A7D5SGY5"/>
<reference evidence="1 2" key="1">
    <citation type="journal article" date="2019" name="Microbiome">
        <title>Annotated bacterial chromosomes from frame-shift-corrected long-read metagenomic data.</title>
        <authorList>
            <person name="Arumugam K."/>
            <person name="Bagci C."/>
            <person name="Bessarab I."/>
            <person name="Beier S."/>
            <person name="Buchfink B."/>
            <person name="Gorska A."/>
            <person name="Qiu G."/>
            <person name="Huson D.H."/>
            <person name="Williams R.B.H."/>
        </authorList>
    </citation>
    <scope>NUCLEOTIDE SEQUENCE [LARGE SCALE GENOMIC DNA]</scope>
    <source>
        <strain evidence="1">SSA1</strain>
    </source>
</reference>
<dbReference type="Proteomes" id="UP000509684">
    <property type="component" value="Chromosome"/>
</dbReference>
<accession>A0A7D5SGY5</accession>
<organism evidence="1 2">
    <name type="scientific">Candidatus Accumulibacter cognatus</name>
    <dbReference type="NCBI Taxonomy" id="2954383"/>
    <lineage>
        <taxon>Bacteria</taxon>
        <taxon>Pseudomonadati</taxon>
        <taxon>Pseudomonadota</taxon>
        <taxon>Betaproteobacteria</taxon>
        <taxon>Candidatus Accumulibacter</taxon>
    </lineage>
</organism>